<dbReference type="InterPro" id="IPR003960">
    <property type="entry name" value="ATPase_AAA_CS"/>
</dbReference>
<evidence type="ECO:0000256" key="3">
    <source>
        <dbReference type="ARBA" id="ARBA00022840"/>
    </source>
</evidence>
<dbReference type="SMART" id="SM00382">
    <property type="entry name" value="AAA"/>
    <property type="match status" value="1"/>
</dbReference>
<evidence type="ECO:0000259" key="5">
    <source>
        <dbReference type="SMART" id="SM00382"/>
    </source>
</evidence>
<feature type="domain" description="AAA+ ATPase" evidence="5">
    <location>
        <begin position="68"/>
        <end position="215"/>
    </location>
</feature>
<protein>
    <submittedName>
        <fullName evidence="6">ATP-binding protein</fullName>
    </submittedName>
</protein>
<gene>
    <name evidence="6" type="ORF">RM530_14605</name>
</gene>
<evidence type="ECO:0000256" key="2">
    <source>
        <dbReference type="ARBA" id="ARBA00022741"/>
    </source>
</evidence>
<reference evidence="6 7" key="1">
    <citation type="submission" date="2023-09" db="EMBL/GenBank/DDBJ databases">
        <authorList>
            <person name="Rey-Velasco X."/>
        </authorList>
    </citation>
    <scope>NUCLEOTIDE SEQUENCE [LARGE SCALE GENOMIC DNA]</scope>
    <source>
        <strain evidence="6 7">W345</strain>
    </source>
</reference>
<dbReference type="EMBL" id="JAVRIC010000023">
    <property type="protein sequence ID" value="MDT0498579.1"/>
    <property type="molecule type" value="Genomic_DNA"/>
</dbReference>
<dbReference type="InterPro" id="IPR050221">
    <property type="entry name" value="26S_Proteasome_ATPase"/>
</dbReference>
<evidence type="ECO:0000256" key="1">
    <source>
        <dbReference type="ARBA" id="ARBA00006914"/>
    </source>
</evidence>
<dbReference type="Gene3D" id="3.40.50.300">
    <property type="entry name" value="P-loop containing nucleotide triphosphate hydrolases"/>
    <property type="match status" value="1"/>
</dbReference>
<evidence type="ECO:0000256" key="4">
    <source>
        <dbReference type="RuleBase" id="RU003651"/>
    </source>
</evidence>
<dbReference type="PANTHER" id="PTHR23073">
    <property type="entry name" value="26S PROTEASOME REGULATORY SUBUNIT"/>
    <property type="match status" value="1"/>
</dbReference>
<evidence type="ECO:0000313" key="6">
    <source>
        <dbReference type="EMBL" id="MDT0498579.1"/>
    </source>
</evidence>
<dbReference type="PROSITE" id="PS00674">
    <property type="entry name" value="AAA"/>
    <property type="match status" value="1"/>
</dbReference>
<dbReference type="InterPro" id="IPR003959">
    <property type="entry name" value="ATPase_AAA_core"/>
</dbReference>
<dbReference type="SUPFAM" id="SSF52540">
    <property type="entry name" value="P-loop containing nucleoside triphosphate hydrolases"/>
    <property type="match status" value="1"/>
</dbReference>
<proteinExistence type="inferred from homology"/>
<keyword evidence="3 4" id="KW-0067">ATP-binding</keyword>
<keyword evidence="7" id="KW-1185">Reference proteome</keyword>
<dbReference type="CDD" id="cd19481">
    <property type="entry name" value="RecA-like_protease"/>
    <property type="match status" value="1"/>
</dbReference>
<comment type="similarity">
    <text evidence="1 4">Belongs to the AAA ATPase family.</text>
</comment>
<evidence type="ECO:0000313" key="7">
    <source>
        <dbReference type="Proteomes" id="UP001254608"/>
    </source>
</evidence>
<dbReference type="InterPro" id="IPR003593">
    <property type="entry name" value="AAA+_ATPase"/>
</dbReference>
<dbReference type="InterPro" id="IPR027417">
    <property type="entry name" value="P-loop_NTPase"/>
</dbReference>
<accession>A0ABU2WMX1</accession>
<dbReference type="RefSeq" id="WP_311365989.1">
    <property type="nucleotide sequence ID" value="NZ_JAVRIC010000023.1"/>
</dbReference>
<dbReference type="Pfam" id="PF00004">
    <property type="entry name" value="AAA"/>
    <property type="match status" value="1"/>
</dbReference>
<name>A0ABU2WMX1_9GAMM</name>
<sequence>MSSTVFESRTVLPNELITDRAKTLLGFGSLYDRVSKQLQLILHADRVEAWSRQKHHKSLAIVGLLRGQYPFAIFYGDVGTGKTAMAEAVGNKIAIDSGTEDSELFKLSNRVRGSGNVGEMGTLITEAFAEIKKAIGKNRRAILVIDEGDSLAASRSQQQSHHEDKVAVNTVIQAIDELRSARGRIFTILCTNRMSALDPAIIRRASIIEHFQRPTDDQRADLFEMDLGDLELTPKQVKALVAATGARDKQPAWTYSDIRTRLYPAAIALAYPDAALTFSHFESALATLEPSPALAD</sequence>
<keyword evidence="2 4" id="KW-0547">Nucleotide-binding</keyword>
<comment type="caution">
    <text evidence="6">The sequence shown here is derived from an EMBL/GenBank/DDBJ whole genome shotgun (WGS) entry which is preliminary data.</text>
</comment>
<dbReference type="GO" id="GO:0005524">
    <property type="term" value="F:ATP binding"/>
    <property type="evidence" value="ECO:0007669"/>
    <property type="project" value="UniProtKB-KW"/>
</dbReference>
<dbReference type="Proteomes" id="UP001254608">
    <property type="component" value="Unassembled WGS sequence"/>
</dbReference>
<organism evidence="6 7">
    <name type="scientific">Banduia mediterranea</name>
    <dbReference type="NCBI Taxonomy" id="3075609"/>
    <lineage>
        <taxon>Bacteria</taxon>
        <taxon>Pseudomonadati</taxon>
        <taxon>Pseudomonadota</taxon>
        <taxon>Gammaproteobacteria</taxon>
        <taxon>Nevskiales</taxon>
        <taxon>Algiphilaceae</taxon>
        <taxon>Banduia</taxon>
    </lineage>
</organism>